<keyword evidence="2" id="KW-1185">Reference proteome</keyword>
<gene>
    <name evidence="1" type="ORF">J0911_12675</name>
</gene>
<protein>
    <submittedName>
        <fullName evidence="1">Uncharacterized protein</fullName>
    </submittedName>
</protein>
<comment type="caution">
    <text evidence="1">The sequence shown here is derived from an EMBL/GenBank/DDBJ whole genome shotgun (WGS) entry which is preliminary data.</text>
</comment>
<reference evidence="2" key="1">
    <citation type="submission" date="2023-07" db="EMBL/GenBank/DDBJ databases">
        <title>Myceligenerans salitolerans sp. nov., a halotolerant actinomycete isolated from a salt lake in Xinjiang, China.</title>
        <authorList>
            <person name="Guan T."/>
        </authorList>
    </citation>
    <scope>NUCLEOTIDE SEQUENCE [LARGE SCALE GENOMIC DNA]</scope>
    <source>
        <strain evidence="2">XHU 5031</strain>
    </source>
</reference>
<organism evidence="1 2">
    <name type="scientific">Myceligenerans salitolerans</name>
    <dbReference type="NCBI Taxonomy" id="1230528"/>
    <lineage>
        <taxon>Bacteria</taxon>
        <taxon>Bacillati</taxon>
        <taxon>Actinomycetota</taxon>
        <taxon>Actinomycetes</taxon>
        <taxon>Micrococcales</taxon>
        <taxon>Promicromonosporaceae</taxon>
        <taxon>Myceligenerans</taxon>
    </lineage>
</organism>
<sequence>MDDFERAAIGGEVAVALAAAGMAIGDPVAGVAVAGAVPALNAMYSRWLSGQRRKFERTVGTAVEESGLAPDELASKLTSTVPHAALLGEVMDAASRTALEEKLDVLGRLLARGALAADGTSIDEELMWVRIMTRLEAPHLRVLTALDDARPTGSDRASWMYDRTRAAFEAVGSSDPALRSHVLSELEASKLAQWRYGDSYPPSYGIGSGTSAGDRFWSITKLGTACLDRFYLRGEQST</sequence>
<dbReference type="Proteomes" id="UP000664617">
    <property type="component" value="Unassembled WGS sequence"/>
</dbReference>
<dbReference type="EMBL" id="JAFMPK010000045">
    <property type="protein sequence ID" value="MBO0609881.1"/>
    <property type="molecule type" value="Genomic_DNA"/>
</dbReference>
<dbReference type="RefSeq" id="WP_207275829.1">
    <property type="nucleotide sequence ID" value="NZ_JAFMPK010000045.1"/>
</dbReference>
<evidence type="ECO:0000313" key="2">
    <source>
        <dbReference type="Proteomes" id="UP000664617"/>
    </source>
</evidence>
<accession>A0ABS3IA23</accession>
<proteinExistence type="predicted"/>
<name>A0ABS3IA23_9MICO</name>
<evidence type="ECO:0000313" key="1">
    <source>
        <dbReference type="EMBL" id="MBO0609881.1"/>
    </source>
</evidence>